<evidence type="ECO:0000313" key="3">
    <source>
        <dbReference type="Proteomes" id="UP000001542"/>
    </source>
</evidence>
<evidence type="ECO:0000313" key="2">
    <source>
        <dbReference type="EMBL" id="EAY15455.1"/>
    </source>
</evidence>
<keyword evidence="3" id="KW-1185">Reference proteome</keyword>
<proteinExistence type="predicted"/>
<dbReference type="EMBL" id="DS113256">
    <property type="protein sequence ID" value="EAY15455.1"/>
    <property type="molecule type" value="Genomic_DNA"/>
</dbReference>
<reference evidence="2" key="2">
    <citation type="journal article" date="2007" name="Science">
        <title>Draft genome sequence of the sexually transmitted pathogen Trichomonas vaginalis.</title>
        <authorList>
            <person name="Carlton J.M."/>
            <person name="Hirt R.P."/>
            <person name="Silva J.C."/>
            <person name="Delcher A.L."/>
            <person name="Schatz M."/>
            <person name="Zhao Q."/>
            <person name="Wortman J.R."/>
            <person name="Bidwell S.L."/>
            <person name="Alsmark U.C.M."/>
            <person name="Besteiro S."/>
            <person name="Sicheritz-Ponten T."/>
            <person name="Noel C.J."/>
            <person name="Dacks J.B."/>
            <person name="Foster P.G."/>
            <person name="Simillion C."/>
            <person name="Van de Peer Y."/>
            <person name="Miranda-Saavedra D."/>
            <person name="Barton G.J."/>
            <person name="Westrop G.D."/>
            <person name="Mueller S."/>
            <person name="Dessi D."/>
            <person name="Fiori P.L."/>
            <person name="Ren Q."/>
            <person name="Paulsen I."/>
            <person name="Zhang H."/>
            <person name="Bastida-Corcuera F.D."/>
            <person name="Simoes-Barbosa A."/>
            <person name="Brown M.T."/>
            <person name="Hayes R.D."/>
            <person name="Mukherjee M."/>
            <person name="Okumura C.Y."/>
            <person name="Schneider R."/>
            <person name="Smith A.J."/>
            <person name="Vanacova S."/>
            <person name="Villalvazo M."/>
            <person name="Haas B.J."/>
            <person name="Pertea M."/>
            <person name="Feldblyum T.V."/>
            <person name="Utterback T.R."/>
            <person name="Shu C.L."/>
            <person name="Osoegawa K."/>
            <person name="de Jong P.J."/>
            <person name="Hrdy I."/>
            <person name="Horvathova L."/>
            <person name="Zubacova Z."/>
            <person name="Dolezal P."/>
            <person name="Malik S.B."/>
            <person name="Logsdon J.M. Jr."/>
            <person name="Henze K."/>
            <person name="Gupta A."/>
            <person name="Wang C.C."/>
            <person name="Dunne R.L."/>
            <person name="Upcroft J.A."/>
            <person name="Upcroft P."/>
            <person name="White O."/>
            <person name="Salzberg S.L."/>
            <person name="Tang P."/>
            <person name="Chiu C.-H."/>
            <person name="Lee Y.-S."/>
            <person name="Embley T.M."/>
            <person name="Coombs G.H."/>
            <person name="Mottram J.C."/>
            <person name="Tachezy J."/>
            <person name="Fraser-Liggett C.M."/>
            <person name="Johnson P.J."/>
        </authorList>
    </citation>
    <scope>NUCLEOTIDE SEQUENCE [LARGE SCALE GENOMIC DNA]</scope>
    <source>
        <strain evidence="2">G3</strain>
    </source>
</reference>
<protein>
    <submittedName>
        <fullName evidence="2">Uncharacterized protein</fullName>
    </submittedName>
</protein>
<dbReference type="InParanoid" id="A2DW10"/>
<evidence type="ECO:0000256" key="1">
    <source>
        <dbReference type="SAM" id="MobiDB-lite"/>
    </source>
</evidence>
<name>A2DW10_TRIV3</name>
<dbReference type="RefSeq" id="XP_001327678.1">
    <property type="nucleotide sequence ID" value="XM_001327643.1"/>
</dbReference>
<dbReference type="AlphaFoldDB" id="A2DW10"/>
<dbReference type="VEuPathDB" id="TrichDB:TVAG_252680"/>
<dbReference type="Proteomes" id="UP000001542">
    <property type="component" value="Unassembled WGS sequence"/>
</dbReference>
<feature type="compositionally biased region" description="Basic and acidic residues" evidence="1">
    <location>
        <begin position="48"/>
        <end position="66"/>
    </location>
</feature>
<organism evidence="2 3">
    <name type="scientific">Trichomonas vaginalis (strain ATCC PRA-98 / G3)</name>
    <dbReference type="NCBI Taxonomy" id="412133"/>
    <lineage>
        <taxon>Eukaryota</taxon>
        <taxon>Metamonada</taxon>
        <taxon>Parabasalia</taxon>
        <taxon>Trichomonadida</taxon>
        <taxon>Trichomonadidae</taxon>
        <taxon>Trichomonas</taxon>
    </lineage>
</organism>
<feature type="compositionally biased region" description="Polar residues" evidence="1">
    <location>
        <begin position="203"/>
        <end position="213"/>
    </location>
</feature>
<feature type="compositionally biased region" description="Basic and acidic residues" evidence="1">
    <location>
        <begin position="130"/>
        <end position="147"/>
    </location>
</feature>
<accession>A2DW10</accession>
<sequence length="267" mass="30926">MTEIEKEEPPISEYTDKYRWKDIPVFVLSSHSPAPVKEVDPYEQLVELKIKGNSPKKDKPAPKIEKELDEYELLVQKKINESANKEEKPKEQNKQEEKPKDQNDQAPSLPKQEISDIKNEKSIKPQNTQEKPKAKDVKPNETPRVNEDQNAETHSIKDKSAKHPRKTFNAPIKSSLEAPEKIQPPEQKNNTINNPKPKKQKTSRFLSSSTNNIHPKVTVYRPNFYADPNDAPEEERPNLHGPFWVYWPKGTIIPEKYSGLRKVLKRK</sequence>
<feature type="compositionally biased region" description="Basic and acidic residues" evidence="1">
    <location>
        <begin position="113"/>
        <end position="123"/>
    </location>
</feature>
<dbReference type="VEuPathDB" id="TrichDB:TVAGG3_0845270"/>
<feature type="region of interest" description="Disordered" evidence="1">
    <location>
        <begin position="48"/>
        <end position="214"/>
    </location>
</feature>
<dbReference type="KEGG" id="tva:4773458"/>
<feature type="compositionally biased region" description="Basic and acidic residues" evidence="1">
    <location>
        <begin position="78"/>
        <end position="103"/>
    </location>
</feature>
<gene>
    <name evidence="2" type="ORF">TVAG_252680</name>
</gene>
<reference evidence="2" key="1">
    <citation type="submission" date="2006-10" db="EMBL/GenBank/DDBJ databases">
        <authorList>
            <person name="Amadeo P."/>
            <person name="Zhao Q."/>
            <person name="Wortman J."/>
            <person name="Fraser-Liggett C."/>
            <person name="Carlton J."/>
        </authorList>
    </citation>
    <scope>NUCLEOTIDE SEQUENCE</scope>
    <source>
        <strain evidence="2">G3</strain>
    </source>
</reference>